<sequence length="138" mass="15832">MSNAVYDSLTVRTPVVVHCKLKPGKYDGTVKSVIFSYINKAAKHFGKERDVYISFIDDKKAYRELLMRGSKLMCFVDNTLMHCYIDTIIYDNSGNIARLIVAEEEEETFRPFPTTFTVPFENIDSILITSKAFDVTRL</sequence>
<organism evidence="1">
    <name type="scientific">viral metagenome</name>
    <dbReference type="NCBI Taxonomy" id="1070528"/>
    <lineage>
        <taxon>unclassified sequences</taxon>
        <taxon>metagenomes</taxon>
        <taxon>organismal metagenomes</taxon>
    </lineage>
</organism>
<name>A0A6C0JDI2_9ZZZZ</name>
<proteinExistence type="predicted"/>
<evidence type="ECO:0000313" key="1">
    <source>
        <dbReference type="EMBL" id="QHU03895.1"/>
    </source>
</evidence>
<protein>
    <submittedName>
        <fullName evidence="1">Uncharacterized protein</fullName>
    </submittedName>
</protein>
<dbReference type="AlphaFoldDB" id="A0A6C0JDI2"/>
<dbReference type="EMBL" id="MN740389">
    <property type="protein sequence ID" value="QHU03895.1"/>
    <property type="molecule type" value="Genomic_DNA"/>
</dbReference>
<reference evidence="1" key="1">
    <citation type="journal article" date="2020" name="Nature">
        <title>Giant virus diversity and host interactions through global metagenomics.</title>
        <authorList>
            <person name="Schulz F."/>
            <person name="Roux S."/>
            <person name="Paez-Espino D."/>
            <person name="Jungbluth S."/>
            <person name="Walsh D.A."/>
            <person name="Denef V.J."/>
            <person name="McMahon K.D."/>
            <person name="Konstantinidis K.T."/>
            <person name="Eloe-Fadrosh E.A."/>
            <person name="Kyrpides N.C."/>
            <person name="Woyke T."/>
        </authorList>
    </citation>
    <scope>NUCLEOTIDE SEQUENCE</scope>
    <source>
        <strain evidence="1">GVMAG-M-3300027708-20</strain>
    </source>
</reference>
<accession>A0A6C0JDI2</accession>